<protein>
    <recommendedName>
        <fullName evidence="5">Phosphodiesterase</fullName>
    </recommendedName>
</protein>
<name>A0ABT8TH59_9GAMM</name>
<dbReference type="Proteomes" id="UP001168380">
    <property type="component" value="Unassembled WGS sequence"/>
</dbReference>
<sequence length="96" mass="10628">MSLFNTLLLTLSLALPAAAETLRIPIGQQGEEITTPPTGTTKAKVQEQYGEPQSQSGPVGDPAIYRWEYTDFVVYFENDWVIHSVIKFEPKVATGE</sequence>
<evidence type="ECO:0008006" key="5">
    <source>
        <dbReference type="Google" id="ProtNLM"/>
    </source>
</evidence>
<evidence type="ECO:0000313" key="4">
    <source>
        <dbReference type="Proteomes" id="UP001168380"/>
    </source>
</evidence>
<feature type="region of interest" description="Disordered" evidence="1">
    <location>
        <begin position="28"/>
        <end position="60"/>
    </location>
</feature>
<evidence type="ECO:0000256" key="2">
    <source>
        <dbReference type="SAM" id="SignalP"/>
    </source>
</evidence>
<keyword evidence="2" id="KW-0732">Signal</keyword>
<dbReference type="EMBL" id="JAULRT010000052">
    <property type="protein sequence ID" value="MDO3382718.1"/>
    <property type="molecule type" value="Genomic_DNA"/>
</dbReference>
<evidence type="ECO:0000313" key="3">
    <source>
        <dbReference type="EMBL" id="MDO3382718.1"/>
    </source>
</evidence>
<gene>
    <name evidence="3" type="ORF">QWI16_11100</name>
</gene>
<feature type="chain" id="PRO_5046744702" description="Phosphodiesterase" evidence="2">
    <location>
        <begin position="20"/>
        <end position="96"/>
    </location>
</feature>
<feature type="compositionally biased region" description="Low complexity" evidence="1">
    <location>
        <begin position="30"/>
        <end position="41"/>
    </location>
</feature>
<reference evidence="3" key="1">
    <citation type="submission" date="2023-07" db="EMBL/GenBank/DDBJ databases">
        <title>Gilvimarinus algae sp. nov., isolated from the surface of Kelp.</title>
        <authorList>
            <person name="Sun Y.Y."/>
            <person name="Gong Y."/>
            <person name="Du Z.J."/>
        </authorList>
    </citation>
    <scope>NUCLEOTIDE SEQUENCE</scope>
    <source>
        <strain evidence="3">SDUM040014</strain>
    </source>
</reference>
<organism evidence="3 4">
    <name type="scientific">Gilvimarinus algae</name>
    <dbReference type="NCBI Taxonomy" id="3058037"/>
    <lineage>
        <taxon>Bacteria</taxon>
        <taxon>Pseudomonadati</taxon>
        <taxon>Pseudomonadota</taxon>
        <taxon>Gammaproteobacteria</taxon>
        <taxon>Cellvibrionales</taxon>
        <taxon>Cellvibrionaceae</taxon>
        <taxon>Gilvimarinus</taxon>
    </lineage>
</organism>
<dbReference type="RefSeq" id="WP_302713124.1">
    <property type="nucleotide sequence ID" value="NZ_JAULRT010000052.1"/>
</dbReference>
<keyword evidence="4" id="KW-1185">Reference proteome</keyword>
<evidence type="ECO:0000256" key="1">
    <source>
        <dbReference type="SAM" id="MobiDB-lite"/>
    </source>
</evidence>
<proteinExistence type="predicted"/>
<accession>A0ABT8TH59</accession>
<feature type="signal peptide" evidence="2">
    <location>
        <begin position="1"/>
        <end position="19"/>
    </location>
</feature>
<comment type="caution">
    <text evidence="3">The sequence shown here is derived from an EMBL/GenBank/DDBJ whole genome shotgun (WGS) entry which is preliminary data.</text>
</comment>